<dbReference type="EMBL" id="FQWQ01000005">
    <property type="protein sequence ID" value="SHH85557.1"/>
    <property type="molecule type" value="Genomic_DNA"/>
</dbReference>
<keyword evidence="2" id="KW-1185">Reference proteome</keyword>
<dbReference type="AlphaFoldDB" id="A0A1M5WDR2"/>
<evidence type="ECO:0000313" key="2">
    <source>
        <dbReference type="Proteomes" id="UP000184212"/>
    </source>
</evidence>
<name>A0A1M5WDR2_9BACT</name>
<evidence type="ECO:0000313" key="1">
    <source>
        <dbReference type="EMBL" id="SHH85557.1"/>
    </source>
</evidence>
<dbReference type="Pfam" id="PF14081">
    <property type="entry name" value="DUF4262"/>
    <property type="match status" value="1"/>
</dbReference>
<proteinExistence type="predicted"/>
<dbReference type="InterPro" id="IPR025358">
    <property type="entry name" value="DUF4262"/>
</dbReference>
<evidence type="ECO:0008006" key="3">
    <source>
        <dbReference type="Google" id="ProtNLM"/>
    </source>
</evidence>
<protein>
    <recommendedName>
        <fullName evidence="3">DUF4262 domain-containing protein</fullName>
    </recommendedName>
</protein>
<dbReference type="STRING" id="947013.SAMN04488109_5605"/>
<accession>A0A1M5WDR2</accession>
<dbReference type="RefSeq" id="WP_073141334.1">
    <property type="nucleotide sequence ID" value="NZ_FQWQ01000005.1"/>
</dbReference>
<dbReference type="Proteomes" id="UP000184212">
    <property type="component" value="Unassembled WGS sequence"/>
</dbReference>
<organism evidence="1 2">
    <name type="scientific">Chryseolinea serpens</name>
    <dbReference type="NCBI Taxonomy" id="947013"/>
    <lineage>
        <taxon>Bacteria</taxon>
        <taxon>Pseudomonadati</taxon>
        <taxon>Bacteroidota</taxon>
        <taxon>Cytophagia</taxon>
        <taxon>Cytophagales</taxon>
        <taxon>Fulvivirgaceae</taxon>
        <taxon>Chryseolinea</taxon>
    </lineage>
</organism>
<gene>
    <name evidence="1" type="ORF">SAMN04488109_5605</name>
</gene>
<dbReference type="OrthoDB" id="9793188at2"/>
<sequence>MTKEEHKQHDKETEKSIKEIVEKHGWYIALFQSTAYLPSFAYTIGLWETFGHPEIISLGLKTETLGAILNIAGDKVKSGDIIQTSHDYDDFFKKGRTQFISVHGENLKDYFGYGLWYNDHETFPALQLVWTDRSDRFPWDADFEEEFVYKQPLLDRNVDFKFREAKNLATFTTRQWLELRKPILRVVHDIDGDWQFLTGDQMPEDIKIVALEQLILRDRTLNEVFSLDYGEAAERKSIGAQWTRSKIEEE</sequence>
<reference evidence="1 2" key="1">
    <citation type="submission" date="2016-11" db="EMBL/GenBank/DDBJ databases">
        <authorList>
            <person name="Jaros S."/>
            <person name="Januszkiewicz K."/>
            <person name="Wedrychowicz H."/>
        </authorList>
    </citation>
    <scope>NUCLEOTIDE SEQUENCE [LARGE SCALE GENOMIC DNA]</scope>
    <source>
        <strain evidence="1 2">DSM 24574</strain>
    </source>
</reference>